<feature type="transmembrane region" description="Helical" evidence="1">
    <location>
        <begin position="155"/>
        <end position="180"/>
    </location>
</feature>
<proteinExistence type="predicted"/>
<feature type="transmembrane region" description="Helical" evidence="1">
    <location>
        <begin position="111"/>
        <end position="134"/>
    </location>
</feature>
<evidence type="ECO:0000313" key="3">
    <source>
        <dbReference type="EMBL" id="TXG39721.1"/>
    </source>
</evidence>
<evidence type="ECO:0000256" key="1">
    <source>
        <dbReference type="SAM" id="Phobius"/>
    </source>
</evidence>
<feature type="domain" description="VTT" evidence="2">
    <location>
        <begin position="91"/>
        <end position="185"/>
    </location>
</feature>
<comment type="caution">
    <text evidence="3">The sequence shown here is derived from an EMBL/GenBank/DDBJ whole genome shotgun (WGS) entry which is preliminary data.</text>
</comment>
<keyword evidence="1" id="KW-0812">Transmembrane</keyword>
<dbReference type="EMBL" id="VRKQ01000008">
    <property type="protein sequence ID" value="TXG39721.1"/>
    <property type="molecule type" value="Genomic_DNA"/>
</dbReference>
<feature type="transmembrane region" description="Helical" evidence="1">
    <location>
        <begin position="186"/>
        <end position="208"/>
    </location>
</feature>
<keyword evidence="1" id="KW-1133">Transmembrane helix</keyword>
<reference evidence="3 4" key="1">
    <citation type="submission" date="2019-08" db="EMBL/GenBank/DDBJ databases">
        <title>Seonamhaeicola sediminis sp. nov., isolated from marine sediment.</title>
        <authorList>
            <person name="Cao W.R."/>
        </authorList>
    </citation>
    <scope>NUCLEOTIDE SEQUENCE [LARGE SCALE GENOMIC DNA]</scope>
    <source>
        <strain evidence="3 4">1505</strain>
    </source>
</reference>
<feature type="transmembrane region" description="Helical" evidence="1">
    <location>
        <begin position="41"/>
        <end position="60"/>
    </location>
</feature>
<keyword evidence="1" id="KW-0472">Membrane</keyword>
<name>A0A5C7GP66_9FLAO</name>
<sequence length="209" mass="23545">MHPLKPTKSKPKSDKSRLRLLHQYYSYTGFYNFVGKSVLKALPYIIIAVAAIYALNKFFNINEALETITQTLPVYGVLLFFFASETLLGLVPPELFIAWSGKLNNPWGYLILLAFLSYLGGLLTYYLGIIITRIPKVHNYLQNKMQKQLKNSKKWGGFLIVVGALLPLPFSISCLAAGIINFPFKGVVSFGSLRLLRFVIYGLVIFNVV</sequence>
<evidence type="ECO:0000259" key="2">
    <source>
        <dbReference type="Pfam" id="PF09335"/>
    </source>
</evidence>
<dbReference type="Proteomes" id="UP000321080">
    <property type="component" value="Unassembled WGS sequence"/>
</dbReference>
<evidence type="ECO:0000313" key="4">
    <source>
        <dbReference type="Proteomes" id="UP000321080"/>
    </source>
</evidence>
<dbReference type="AlphaFoldDB" id="A0A5C7GP66"/>
<keyword evidence="4" id="KW-1185">Reference proteome</keyword>
<dbReference type="OrthoDB" id="1118259at2"/>
<organism evidence="3 4">
    <name type="scientific">Seonamhaeicola maritimus</name>
    <dbReference type="NCBI Taxonomy" id="2591822"/>
    <lineage>
        <taxon>Bacteria</taxon>
        <taxon>Pseudomonadati</taxon>
        <taxon>Bacteroidota</taxon>
        <taxon>Flavobacteriia</taxon>
        <taxon>Flavobacteriales</taxon>
        <taxon>Flavobacteriaceae</taxon>
    </lineage>
</organism>
<accession>A0A5C7GP66</accession>
<gene>
    <name evidence="3" type="ORF">FUA22_07600</name>
</gene>
<dbReference type="Pfam" id="PF09335">
    <property type="entry name" value="VTT_dom"/>
    <property type="match status" value="1"/>
</dbReference>
<feature type="transmembrane region" description="Helical" evidence="1">
    <location>
        <begin position="72"/>
        <end position="91"/>
    </location>
</feature>
<protein>
    <submittedName>
        <fullName evidence="3">Short-chain dehydrogenase</fullName>
    </submittedName>
</protein>
<dbReference type="InterPro" id="IPR032816">
    <property type="entry name" value="VTT_dom"/>
</dbReference>